<keyword evidence="4" id="KW-1185">Reference proteome</keyword>
<evidence type="ECO:0000256" key="1">
    <source>
        <dbReference type="SAM" id="MobiDB-lite"/>
    </source>
</evidence>
<comment type="caution">
    <text evidence="3">The sequence shown here is derived from an EMBL/GenBank/DDBJ whole genome shotgun (WGS) entry which is preliminary data.</text>
</comment>
<reference evidence="3 4" key="1">
    <citation type="journal article" date="2017" name="Curr. Biol.">
        <title>Genome architecture and evolution of a unichromosomal asexual nematode.</title>
        <authorList>
            <person name="Fradin H."/>
            <person name="Zegar C."/>
            <person name="Gutwein M."/>
            <person name="Lucas J."/>
            <person name="Kovtun M."/>
            <person name="Corcoran D."/>
            <person name="Baugh L.R."/>
            <person name="Kiontke K."/>
            <person name="Gunsalus K."/>
            <person name="Fitch D.H."/>
            <person name="Piano F."/>
        </authorList>
    </citation>
    <scope>NUCLEOTIDE SEQUENCE [LARGE SCALE GENOMIC DNA]</scope>
    <source>
        <strain evidence="3">PF1309</strain>
    </source>
</reference>
<gene>
    <name evidence="3" type="ORF">WR25_26806</name>
</gene>
<dbReference type="InterPro" id="IPR020864">
    <property type="entry name" value="MACPF"/>
</dbReference>
<dbReference type="STRING" id="2018661.A0A2A2KKX7"/>
<sequence>MLMGEFISDYGTHIITQVELGASIEEYKFSSFNSLDTNTSINSDTHLGVWAKTLVQASGDLAVNNSFSDRKNMGSTSDDTKSQVHLKGELKPPAGENDTTYEVLKEAPLKYRVKPVCNMISNMESTPSYEISRIKSLCENTTSTYYKANERRGCTDIKASNFNFQANSNTDCTYVKGMPFGGLYATIEADLREDYLFSKEINDSAKEYALGQLNSTELKDYLHVTNPLMGNASCPKHYDRTNLMTSRHNSTIYFKYPGSGSLGPGGGTYITIQIETNENR</sequence>
<protein>
    <recommendedName>
        <fullName evidence="2">MACPF domain-containing protein</fullName>
    </recommendedName>
</protein>
<organism evidence="3 4">
    <name type="scientific">Diploscapter pachys</name>
    <dbReference type="NCBI Taxonomy" id="2018661"/>
    <lineage>
        <taxon>Eukaryota</taxon>
        <taxon>Metazoa</taxon>
        <taxon>Ecdysozoa</taxon>
        <taxon>Nematoda</taxon>
        <taxon>Chromadorea</taxon>
        <taxon>Rhabditida</taxon>
        <taxon>Rhabditina</taxon>
        <taxon>Rhabditomorpha</taxon>
        <taxon>Rhabditoidea</taxon>
        <taxon>Rhabditidae</taxon>
        <taxon>Diploscapter</taxon>
    </lineage>
</organism>
<dbReference type="EMBL" id="LIAE01008319">
    <property type="protein sequence ID" value="PAV74528.1"/>
    <property type="molecule type" value="Genomic_DNA"/>
</dbReference>
<dbReference type="Pfam" id="PF01823">
    <property type="entry name" value="MACPF"/>
    <property type="match status" value="1"/>
</dbReference>
<name>A0A2A2KKX7_9BILA</name>
<evidence type="ECO:0000313" key="4">
    <source>
        <dbReference type="Proteomes" id="UP000218231"/>
    </source>
</evidence>
<feature type="compositionally biased region" description="Basic and acidic residues" evidence="1">
    <location>
        <begin position="68"/>
        <end position="90"/>
    </location>
</feature>
<evidence type="ECO:0000259" key="2">
    <source>
        <dbReference type="Pfam" id="PF01823"/>
    </source>
</evidence>
<accession>A0A2A2KKX7</accession>
<feature type="domain" description="MACPF" evidence="2">
    <location>
        <begin position="5"/>
        <end position="91"/>
    </location>
</feature>
<dbReference type="AlphaFoldDB" id="A0A2A2KKX7"/>
<evidence type="ECO:0000313" key="3">
    <source>
        <dbReference type="EMBL" id="PAV74528.1"/>
    </source>
</evidence>
<feature type="region of interest" description="Disordered" evidence="1">
    <location>
        <begin position="66"/>
        <end position="98"/>
    </location>
</feature>
<proteinExistence type="predicted"/>
<dbReference type="Proteomes" id="UP000218231">
    <property type="component" value="Unassembled WGS sequence"/>
</dbReference>